<organism evidence="2 3">
    <name type="scientific">Chamaesiphon minutus (strain ATCC 27169 / PCC 6605)</name>
    <dbReference type="NCBI Taxonomy" id="1173020"/>
    <lineage>
        <taxon>Bacteria</taxon>
        <taxon>Bacillati</taxon>
        <taxon>Cyanobacteriota</taxon>
        <taxon>Cyanophyceae</taxon>
        <taxon>Gomontiellales</taxon>
        <taxon>Chamaesiphonaceae</taxon>
        <taxon>Chamaesiphon</taxon>
    </lineage>
</organism>
<evidence type="ECO:0000313" key="3">
    <source>
        <dbReference type="Proteomes" id="UP000010366"/>
    </source>
</evidence>
<accession>K9UNP9</accession>
<evidence type="ECO:0000256" key="1">
    <source>
        <dbReference type="SAM" id="Phobius"/>
    </source>
</evidence>
<dbReference type="HOGENOM" id="CLU_179764_0_0_3"/>
<dbReference type="OrthoDB" id="515489at2"/>
<dbReference type="RefSeq" id="WP_015161888.1">
    <property type="nucleotide sequence ID" value="NC_019697.1"/>
</dbReference>
<keyword evidence="1" id="KW-0472">Membrane</keyword>
<dbReference type="EMBL" id="CP003600">
    <property type="protein sequence ID" value="AFY95799.1"/>
    <property type="molecule type" value="Genomic_DNA"/>
</dbReference>
<proteinExistence type="predicted"/>
<name>K9UNP9_CHAP6</name>
<dbReference type="Proteomes" id="UP000010366">
    <property type="component" value="Chromosome"/>
</dbReference>
<evidence type="ECO:0000313" key="2">
    <source>
        <dbReference type="EMBL" id="AFY95799.1"/>
    </source>
</evidence>
<feature type="transmembrane region" description="Helical" evidence="1">
    <location>
        <begin position="14"/>
        <end position="32"/>
    </location>
</feature>
<keyword evidence="1" id="KW-0812">Transmembrane</keyword>
<dbReference type="STRING" id="1173020.Cha6605_4888"/>
<keyword evidence="3" id="KW-1185">Reference proteome</keyword>
<sequence>MQHSFGAEDRLAKILKLTSSACAVAGGVLLAANLDVSKYGFILLAMSSSQMLIASIRLNDKPTIIYAGSLFFFVDTLGIFRWIF</sequence>
<gene>
    <name evidence="2" type="ORF">Cha6605_4888</name>
</gene>
<dbReference type="AlphaFoldDB" id="K9UNP9"/>
<dbReference type="KEGG" id="cmp:Cha6605_4888"/>
<keyword evidence="1" id="KW-1133">Transmembrane helix</keyword>
<protein>
    <submittedName>
        <fullName evidence="2">Uncharacterized protein</fullName>
    </submittedName>
</protein>
<reference evidence="2 3" key="1">
    <citation type="submission" date="2012-05" db="EMBL/GenBank/DDBJ databases">
        <title>Finished chromosome of genome of Chamaesiphon sp. PCC 6605.</title>
        <authorList>
            <consortium name="US DOE Joint Genome Institute"/>
            <person name="Gugger M."/>
            <person name="Coursin T."/>
            <person name="Rippka R."/>
            <person name="Tandeau De Marsac N."/>
            <person name="Huntemann M."/>
            <person name="Wei C.-L."/>
            <person name="Han J."/>
            <person name="Detter J.C."/>
            <person name="Han C."/>
            <person name="Tapia R."/>
            <person name="Chen A."/>
            <person name="Kyrpides N."/>
            <person name="Mavromatis K."/>
            <person name="Markowitz V."/>
            <person name="Szeto E."/>
            <person name="Ivanova N."/>
            <person name="Pagani I."/>
            <person name="Pati A."/>
            <person name="Goodwin L."/>
            <person name="Nordberg H.P."/>
            <person name="Cantor M.N."/>
            <person name="Hua S.X."/>
            <person name="Woyke T."/>
            <person name="Kerfeld C.A."/>
        </authorList>
    </citation>
    <scope>NUCLEOTIDE SEQUENCE [LARGE SCALE GENOMIC DNA]</scope>
    <source>
        <strain evidence="3">ATCC 27169 / PCC 6605</strain>
    </source>
</reference>
<dbReference type="eggNOG" id="COG3706">
    <property type="taxonomic scope" value="Bacteria"/>
</dbReference>
<feature type="transmembrane region" description="Helical" evidence="1">
    <location>
        <begin position="64"/>
        <end position="83"/>
    </location>
</feature>